<evidence type="ECO:0000256" key="4">
    <source>
        <dbReference type="ARBA" id="ARBA00038381"/>
    </source>
</evidence>
<proteinExistence type="inferred from homology"/>
<gene>
    <name evidence="9" type="ORF">BCL74_0543</name>
</gene>
<dbReference type="EC" id="3.1.2.20" evidence="5"/>
<name>A0A420WP06_9PROT</name>
<evidence type="ECO:0000256" key="2">
    <source>
        <dbReference type="ARBA" id="ARBA00035880"/>
    </source>
</evidence>
<dbReference type="Pfam" id="PF03061">
    <property type="entry name" value="4HBT"/>
    <property type="match status" value="1"/>
</dbReference>
<evidence type="ECO:0000256" key="5">
    <source>
        <dbReference type="ARBA" id="ARBA00038894"/>
    </source>
</evidence>
<dbReference type="InterPro" id="IPR029069">
    <property type="entry name" value="HotDog_dom_sf"/>
</dbReference>
<protein>
    <recommendedName>
        <fullName evidence="6">Medium/long-chain acyl-CoA thioesterase YigI</fullName>
        <ecNumber evidence="5">3.1.2.20</ecNumber>
    </recommendedName>
</protein>
<accession>A0A420WP06</accession>
<organism evidence="9 10">
    <name type="scientific">Oceanibaculum indicum</name>
    <dbReference type="NCBI Taxonomy" id="526216"/>
    <lineage>
        <taxon>Bacteria</taxon>
        <taxon>Pseudomonadati</taxon>
        <taxon>Pseudomonadota</taxon>
        <taxon>Alphaproteobacteria</taxon>
        <taxon>Rhodospirillales</taxon>
        <taxon>Oceanibaculaceae</taxon>
        <taxon>Oceanibaculum</taxon>
    </lineage>
</organism>
<dbReference type="RefSeq" id="WP_121217355.1">
    <property type="nucleotide sequence ID" value="NZ_RBIG01000001.1"/>
</dbReference>
<dbReference type="NCBIfam" id="TIGR00369">
    <property type="entry name" value="unchar_dom_1"/>
    <property type="match status" value="1"/>
</dbReference>
<comment type="catalytic activity">
    <reaction evidence="3">
        <text>a long-chain fatty acyl-CoA + H2O = a long-chain fatty acid + CoA + H(+)</text>
        <dbReference type="Rhea" id="RHEA:67680"/>
        <dbReference type="ChEBI" id="CHEBI:15377"/>
        <dbReference type="ChEBI" id="CHEBI:15378"/>
        <dbReference type="ChEBI" id="CHEBI:57287"/>
        <dbReference type="ChEBI" id="CHEBI:57560"/>
        <dbReference type="ChEBI" id="CHEBI:83139"/>
    </reaction>
</comment>
<dbReference type="Gene3D" id="3.10.129.10">
    <property type="entry name" value="Hotdog Thioesterase"/>
    <property type="match status" value="1"/>
</dbReference>
<comment type="caution">
    <text evidence="9">The sequence shown here is derived from an EMBL/GenBank/DDBJ whole genome shotgun (WGS) entry which is preliminary data.</text>
</comment>
<dbReference type="InterPro" id="IPR006683">
    <property type="entry name" value="Thioestr_dom"/>
</dbReference>
<dbReference type="AlphaFoldDB" id="A0A420WP06"/>
<comment type="catalytic activity">
    <reaction evidence="2">
        <text>a fatty acyl-CoA + H2O = a fatty acid + CoA + H(+)</text>
        <dbReference type="Rhea" id="RHEA:16781"/>
        <dbReference type="ChEBI" id="CHEBI:15377"/>
        <dbReference type="ChEBI" id="CHEBI:15378"/>
        <dbReference type="ChEBI" id="CHEBI:28868"/>
        <dbReference type="ChEBI" id="CHEBI:57287"/>
        <dbReference type="ChEBI" id="CHEBI:77636"/>
        <dbReference type="EC" id="3.1.2.20"/>
    </reaction>
</comment>
<dbReference type="Proteomes" id="UP000277424">
    <property type="component" value="Unassembled WGS sequence"/>
</dbReference>
<comment type="catalytic activity">
    <reaction evidence="7">
        <text>a medium-chain fatty acyl-CoA + H2O = a medium-chain fatty acid + CoA + H(+)</text>
        <dbReference type="Rhea" id="RHEA:68184"/>
        <dbReference type="ChEBI" id="CHEBI:15377"/>
        <dbReference type="ChEBI" id="CHEBI:15378"/>
        <dbReference type="ChEBI" id="CHEBI:57287"/>
        <dbReference type="ChEBI" id="CHEBI:59558"/>
        <dbReference type="ChEBI" id="CHEBI:90546"/>
    </reaction>
</comment>
<dbReference type="CDD" id="cd03443">
    <property type="entry name" value="PaaI_thioesterase"/>
    <property type="match status" value="1"/>
</dbReference>
<dbReference type="EMBL" id="RBIG01000001">
    <property type="protein sequence ID" value="RKQ72774.1"/>
    <property type="molecule type" value="Genomic_DNA"/>
</dbReference>
<feature type="domain" description="Thioesterase" evidence="8">
    <location>
        <begin position="54"/>
        <end position="127"/>
    </location>
</feature>
<evidence type="ECO:0000256" key="6">
    <source>
        <dbReference type="ARBA" id="ARBA00040062"/>
    </source>
</evidence>
<evidence type="ECO:0000256" key="3">
    <source>
        <dbReference type="ARBA" id="ARBA00036002"/>
    </source>
</evidence>
<evidence type="ECO:0000256" key="1">
    <source>
        <dbReference type="ARBA" id="ARBA00022801"/>
    </source>
</evidence>
<sequence length="151" mass="16219">MQVAISDPDYQARVRRAFDGQPFMHFIGAEMTELSPGACEISLPWRADLTQHDGFFHGGVVGAIADNACGFASYTAAAADQSILTVEYKLNLVSPGVGEVLAARGRIVKPGRRLVIAQADVFALKEGREKLVATSLSTLMLLNPSERGERA</sequence>
<dbReference type="InterPro" id="IPR003736">
    <property type="entry name" value="PAAI_dom"/>
</dbReference>
<dbReference type="PANTHER" id="PTHR43240">
    <property type="entry name" value="1,4-DIHYDROXY-2-NAPHTHOYL-COA THIOESTERASE 1"/>
    <property type="match status" value="1"/>
</dbReference>
<comment type="similarity">
    <text evidence="4">Belongs to the YigI thioesterase family.</text>
</comment>
<evidence type="ECO:0000256" key="7">
    <source>
        <dbReference type="ARBA" id="ARBA00048062"/>
    </source>
</evidence>
<dbReference type="GO" id="GO:0047617">
    <property type="term" value="F:fatty acyl-CoA hydrolase activity"/>
    <property type="evidence" value="ECO:0007669"/>
    <property type="project" value="UniProtKB-EC"/>
</dbReference>
<evidence type="ECO:0000259" key="8">
    <source>
        <dbReference type="Pfam" id="PF03061"/>
    </source>
</evidence>
<dbReference type="PANTHER" id="PTHR43240:SF20">
    <property type="entry name" value="MEDIUM_LONG-CHAIN ACYL-COA THIOESTERASE YIGI"/>
    <property type="match status" value="1"/>
</dbReference>
<evidence type="ECO:0000313" key="10">
    <source>
        <dbReference type="Proteomes" id="UP000277424"/>
    </source>
</evidence>
<dbReference type="SUPFAM" id="SSF54637">
    <property type="entry name" value="Thioesterase/thiol ester dehydrase-isomerase"/>
    <property type="match status" value="1"/>
</dbReference>
<dbReference type="OrthoDB" id="9806185at2"/>
<reference evidence="9 10" key="1">
    <citation type="submission" date="2018-10" db="EMBL/GenBank/DDBJ databases">
        <title>Comparative analysis of microorganisms from saline springs in Andes Mountain Range, Colombia.</title>
        <authorList>
            <person name="Rubin E."/>
        </authorList>
    </citation>
    <scope>NUCLEOTIDE SEQUENCE [LARGE SCALE GENOMIC DNA]</scope>
    <source>
        <strain evidence="9 10">USBA 36</strain>
    </source>
</reference>
<keyword evidence="1" id="KW-0378">Hydrolase</keyword>
<evidence type="ECO:0000313" key="9">
    <source>
        <dbReference type="EMBL" id="RKQ72774.1"/>
    </source>
</evidence>